<evidence type="ECO:0000256" key="1">
    <source>
        <dbReference type="SAM" id="MobiDB-lite"/>
    </source>
</evidence>
<dbReference type="Proteomes" id="UP001521116">
    <property type="component" value="Unassembled WGS sequence"/>
</dbReference>
<gene>
    <name evidence="2" type="ORF">SLS56_010705</name>
</gene>
<evidence type="ECO:0000313" key="2">
    <source>
        <dbReference type="EMBL" id="KAL1618080.1"/>
    </source>
</evidence>
<dbReference type="EMBL" id="JAJVDC020000216">
    <property type="protein sequence ID" value="KAL1618080.1"/>
    <property type="molecule type" value="Genomic_DNA"/>
</dbReference>
<organism evidence="2 3">
    <name type="scientific">Neofusicoccum ribis</name>
    <dbReference type="NCBI Taxonomy" id="45134"/>
    <lineage>
        <taxon>Eukaryota</taxon>
        <taxon>Fungi</taxon>
        <taxon>Dikarya</taxon>
        <taxon>Ascomycota</taxon>
        <taxon>Pezizomycotina</taxon>
        <taxon>Dothideomycetes</taxon>
        <taxon>Dothideomycetes incertae sedis</taxon>
        <taxon>Botryosphaeriales</taxon>
        <taxon>Botryosphaeriaceae</taxon>
        <taxon>Neofusicoccum</taxon>
    </lineage>
</organism>
<sequence length="202" mass="24522">MLNTEISERITRFASGGKYQRWEIMDDYIILNFCPRAALREVKIQDEKIKSHLFQVVIEPEELTAEIYTHDMQLCKAWSLSEGKQRVNTDFYGFNNPVPNTTDGGVPLHEPTQEREGTTVEIEEMRLQVEEMKREMERKREQREQEREREMEEMKREMERRVEEREREMEKIKLQREQEEDREEMAQEQDKPVLGRGRKRKR</sequence>
<evidence type="ECO:0000313" key="3">
    <source>
        <dbReference type="Proteomes" id="UP001521116"/>
    </source>
</evidence>
<name>A0ABR3SE40_9PEZI</name>
<feature type="compositionally biased region" description="Basic and acidic residues" evidence="1">
    <location>
        <begin position="133"/>
        <end position="193"/>
    </location>
</feature>
<keyword evidence="3" id="KW-1185">Reference proteome</keyword>
<accession>A0ABR3SE40</accession>
<protein>
    <submittedName>
        <fullName evidence="2">Uncharacterized protein</fullName>
    </submittedName>
</protein>
<proteinExistence type="predicted"/>
<reference evidence="2 3" key="1">
    <citation type="submission" date="2024-02" db="EMBL/GenBank/DDBJ databases">
        <title>De novo assembly and annotation of 12 fungi associated with fruit tree decline syndrome in Ontario, Canada.</title>
        <authorList>
            <person name="Sulman M."/>
            <person name="Ellouze W."/>
            <person name="Ilyukhin E."/>
        </authorList>
    </citation>
    <scope>NUCLEOTIDE SEQUENCE [LARGE SCALE GENOMIC DNA]</scope>
    <source>
        <strain evidence="2 3">M1-105</strain>
    </source>
</reference>
<feature type="region of interest" description="Disordered" evidence="1">
    <location>
        <begin position="133"/>
        <end position="202"/>
    </location>
</feature>
<comment type="caution">
    <text evidence="2">The sequence shown here is derived from an EMBL/GenBank/DDBJ whole genome shotgun (WGS) entry which is preliminary data.</text>
</comment>